<dbReference type="PANTHER" id="PTHR21310:SF42">
    <property type="entry name" value="BIFUNCTIONAL AAC_APH"/>
    <property type="match status" value="1"/>
</dbReference>
<dbReference type="SUPFAM" id="SSF56112">
    <property type="entry name" value="Protein kinase-like (PK-like)"/>
    <property type="match status" value="1"/>
</dbReference>
<accession>A0A147FA32</accession>
<gene>
    <name evidence="2" type="ORF">RSA3_04450</name>
</gene>
<dbReference type="Gene3D" id="3.30.200.20">
    <property type="entry name" value="Phosphorylase Kinase, domain 1"/>
    <property type="match status" value="1"/>
</dbReference>
<dbReference type="EMBL" id="LDRV01000025">
    <property type="protein sequence ID" value="KTS13474.1"/>
    <property type="molecule type" value="Genomic_DNA"/>
</dbReference>
<dbReference type="PANTHER" id="PTHR21310">
    <property type="entry name" value="AMINOGLYCOSIDE PHOSPHOTRANSFERASE-RELATED-RELATED"/>
    <property type="match status" value="1"/>
</dbReference>
<name>A0A147FA32_MICTE</name>
<dbReference type="AlphaFoldDB" id="A0A147FA32"/>
<dbReference type="Proteomes" id="UP000072189">
    <property type="component" value="Unassembled WGS sequence"/>
</dbReference>
<protein>
    <recommendedName>
        <fullName evidence="1">Aminoglycoside phosphotransferase domain-containing protein</fullName>
    </recommendedName>
</protein>
<sequence length="292" mass="32141">MFPTRDAIDAALVQRLVREQFPGWAHRAVTPMVESGNDHRTFRLGDDLIARLPADVAYVPQVEKEQRWLPRLAPHLPLPIPTVAGRGRASDPFPAPWSVYEWIAGRRPDPAVLPGDIALAENLAAFLAALRRTDAADGPPPGEHSAFRGGGVEQWDDQVVRRFDLLERPARDRARGVWRDALDAAFTGPPVWVHGDVAIGNLLVDDDHQLAAVIDFGCSAIGDPACDTVVFWTQFRGTARRAFRDTLDLDDATWARGAGWTLWKGLIMLTNITPGEAEFAKRVLAEVLDASP</sequence>
<dbReference type="PATRIC" id="fig|2033.7.peg.1467"/>
<evidence type="ECO:0000313" key="3">
    <source>
        <dbReference type="Proteomes" id="UP000072189"/>
    </source>
</evidence>
<dbReference type="CDD" id="cd05155">
    <property type="entry name" value="APH_ChoK_like_1"/>
    <property type="match status" value="1"/>
</dbReference>
<dbReference type="Pfam" id="PF01636">
    <property type="entry name" value="APH"/>
    <property type="match status" value="1"/>
</dbReference>
<dbReference type="Gene3D" id="3.90.1200.10">
    <property type="match status" value="1"/>
</dbReference>
<comment type="caution">
    <text evidence="2">The sequence shown here is derived from an EMBL/GenBank/DDBJ whole genome shotgun (WGS) entry which is preliminary data.</text>
</comment>
<dbReference type="InterPro" id="IPR051678">
    <property type="entry name" value="AGP_Transferase"/>
</dbReference>
<dbReference type="RefSeq" id="WP_058613456.1">
    <property type="nucleotide sequence ID" value="NZ_LDRV01000025.1"/>
</dbReference>
<dbReference type="InterPro" id="IPR002575">
    <property type="entry name" value="Aminoglycoside_PTrfase"/>
</dbReference>
<proteinExistence type="predicted"/>
<evidence type="ECO:0000313" key="2">
    <source>
        <dbReference type="EMBL" id="KTS13474.1"/>
    </source>
</evidence>
<feature type="domain" description="Aminoglycoside phosphotransferase" evidence="1">
    <location>
        <begin position="33"/>
        <end position="260"/>
    </location>
</feature>
<organism evidence="2 3">
    <name type="scientific">Microbacterium testaceum</name>
    <name type="common">Aureobacterium testaceum</name>
    <name type="synonym">Brevibacterium testaceum</name>
    <dbReference type="NCBI Taxonomy" id="2033"/>
    <lineage>
        <taxon>Bacteria</taxon>
        <taxon>Bacillati</taxon>
        <taxon>Actinomycetota</taxon>
        <taxon>Actinomycetes</taxon>
        <taxon>Micrococcales</taxon>
        <taxon>Microbacteriaceae</taxon>
        <taxon>Microbacterium</taxon>
    </lineage>
</organism>
<evidence type="ECO:0000259" key="1">
    <source>
        <dbReference type="Pfam" id="PF01636"/>
    </source>
</evidence>
<reference evidence="2 3" key="1">
    <citation type="journal article" date="2016" name="Front. Microbiol.">
        <title>Genomic Resource of Rice Seed Associated Bacteria.</title>
        <authorList>
            <person name="Midha S."/>
            <person name="Bansal K."/>
            <person name="Sharma S."/>
            <person name="Kumar N."/>
            <person name="Patil P.P."/>
            <person name="Chaudhry V."/>
            <person name="Patil P.B."/>
        </authorList>
    </citation>
    <scope>NUCLEOTIDE SEQUENCE [LARGE SCALE GENOMIC DNA]</scope>
    <source>
        <strain evidence="2 3">RSA3</strain>
    </source>
</reference>
<dbReference type="InterPro" id="IPR011009">
    <property type="entry name" value="Kinase-like_dom_sf"/>
</dbReference>